<organism evidence="8 9">
    <name type="scientific">Allokutzneria oryzae</name>
    <dbReference type="NCBI Taxonomy" id="1378989"/>
    <lineage>
        <taxon>Bacteria</taxon>
        <taxon>Bacillati</taxon>
        <taxon>Actinomycetota</taxon>
        <taxon>Actinomycetes</taxon>
        <taxon>Pseudonocardiales</taxon>
        <taxon>Pseudonocardiaceae</taxon>
        <taxon>Allokutzneria</taxon>
    </lineage>
</organism>
<dbReference type="InterPro" id="IPR050660">
    <property type="entry name" value="NEK_Ser/Thr_kinase"/>
</dbReference>
<sequence length="398" mass="42032">MNDLVAGRFALVDRIGAGGAATVWRAYDHRTGKYCAAKLANGHSADVLVRVVREQGVRLTHPHVLSPYTWAAEDDGVLVASELVRGGTLLALVRDHGALPWRYAAEILLQLLGALDHVHSAGLLHRDVKPSNVLMEATGSGAPHARLADFGIAYPADGPRLTEVGFVVGTPGYLAPEILAGHPPQPSQDLFALGVLAWQLLAGQERPEQRTANSRPPGVPDPVWAVVSRLLDTDPTHRRDAKDVHAQLAHALTGVPLQLPALSAITGEPVEVYDVLGPLPSGWSDPAPVTPSPLPVTKVDTTPPRSRRGVVLAALAVVAAGAATTAILLLDNEKPSQPNTPGTTATTSASQKAPPRADIQVDGRCDWQDVANQEVSANGVLVRCVQQPGGDYRWKPVG</sequence>
<dbReference type="EC" id="2.7.11.1" evidence="1"/>
<keyword evidence="2 8" id="KW-0808">Transferase</keyword>
<dbReference type="RefSeq" id="WP_377850602.1">
    <property type="nucleotide sequence ID" value="NZ_JBHLZU010000005.1"/>
</dbReference>
<dbReference type="PANTHER" id="PTHR43671">
    <property type="entry name" value="SERINE/THREONINE-PROTEIN KINASE NEK"/>
    <property type="match status" value="1"/>
</dbReference>
<evidence type="ECO:0000313" key="8">
    <source>
        <dbReference type="EMBL" id="MFB9903463.1"/>
    </source>
</evidence>
<keyword evidence="5" id="KW-0067">ATP-binding</keyword>
<dbReference type="InterPro" id="IPR000719">
    <property type="entry name" value="Prot_kinase_dom"/>
</dbReference>
<dbReference type="PROSITE" id="PS00108">
    <property type="entry name" value="PROTEIN_KINASE_ST"/>
    <property type="match status" value="1"/>
</dbReference>
<feature type="region of interest" description="Disordered" evidence="6">
    <location>
        <begin position="331"/>
        <end position="357"/>
    </location>
</feature>
<dbReference type="SMART" id="SM00220">
    <property type="entry name" value="S_TKc"/>
    <property type="match status" value="1"/>
</dbReference>
<accession>A0ABV5ZTE0</accession>
<keyword evidence="4 8" id="KW-0418">Kinase</keyword>
<feature type="compositionally biased region" description="Polar residues" evidence="6">
    <location>
        <begin position="335"/>
        <end position="351"/>
    </location>
</feature>
<dbReference type="SUPFAM" id="SSF56112">
    <property type="entry name" value="Protein kinase-like (PK-like)"/>
    <property type="match status" value="1"/>
</dbReference>
<dbReference type="PANTHER" id="PTHR43671:SF13">
    <property type="entry name" value="SERINE_THREONINE-PROTEIN KINASE NEK2"/>
    <property type="match status" value="1"/>
</dbReference>
<dbReference type="Pfam" id="PF00069">
    <property type="entry name" value="Pkinase"/>
    <property type="match status" value="1"/>
</dbReference>
<dbReference type="CDD" id="cd14014">
    <property type="entry name" value="STKc_PknB_like"/>
    <property type="match status" value="1"/>
</dbReference>
<dbReference type="PROSITE" id="PS50011">
    <property type="entry name" value="PROTEIN_KINASE_DOM"/>
    <property type="match status" value="1"/>
</dbReference>
<evidence type="ECO:0000256" key="5">
    <source>
        <dbReference type="ARBA" id="ARBA00022840"/>
    </source>
</evidence>
<evidence type="ECO:0000256" key="4">
    <source>
        <dbReference type="ARBA" id="ARBA00022777"/>
    </source>
</evidence>
<evidence type="ECO:0000256" key="6">
    <source>
        <dbReference type="SAM" id="MobiDB-lite"/>
    </source>
</evidence>
<comment type="caution">
    <text evidence="8">The sequence shown here is derived from an EMBL/GenBank/DDBJ whole genome shotgun (WGS) entry which is preliminary data.</text>
</comment>
<protein>
    <recommendedName>
        <fullName evidence="1">non-specific serine/threonine protein kinase</fullName>
        <ecNumber evidence="1">2.7.11.1</ecNumber>
    </recommendedName>
</protein>
<feature type="region of interest" description="Disordered" evidence="6">
    <location>
        <begin position="283"/>
        <end position="304"/>
    </location>
</feature>
<dbReference type="EMBL" id="JBHLZU010000005">
    <property type="protein sequence ID" value="MFB9903463.1"/>
    <property type="molecule type" value="Genomic_DNA"/>
</dbReference>
<name>A0ABV5ZTE0_9PSEU</name>
<dbReference type="InterPro" id="IPR008271">
    <property type="entry name" value="Ser/Thr_kinase_AS"/>
</dbReference>
<reference evidence="8 9" key="1">
    <citation type="submission" date="2024-09" db="EMBL/GenBank/DDBJ databases">
        <authorList>
            <person name="Sun Q."/>
            <person name="Mori K."/>
        </authorList>
    </citation>
    <scope>NUCLEOTIDE SEQUENCE [LARGE SCALE GENOMIC DNA]</scope>
    <source>
        <strain evidence="8 9">TBRC 7907</strain>
    </source>
</reference>
<dbReference type="Proteomes" id="UP001589693">
    <property type="component" value="Unassembled WGS sequence"/>
</dbReference>
<proteinExistence type="predicted"/>
<keyword evidence="9" id="KW-1185">Reference proteome</keyword>
<keyword evidence="3" id="KW-0547">Nucleotide-binding</keyword>
<evidence type="ECO:0000259" key="7">
    <source>
        <dbReference type="PROSITE" id="PS50011"/>
    </source>
</evidence>
<gene>
    <name evidence="8" type="ORF">ACFFQA_05880</name>
</gene>
<dbReference type="InterPro" id="IPR011009">
    <property type="entry name" value="Kinase-like_dom_sf"/>
</dbReference>
<feature type="domain" description="Protein kinase" evidence="7">
    <location>
        <begin position="9"/>
        <end position="253"/>
    </location>
</feature>
<evidence type="ECO:0000256" key="2">
    <source>
        <dbReference type="ARBA" id="ARBA00022679"/>
    </source>
</evidence>
<dbReference type="GO" id="GO:0004674">
    <property type="term" value="F:protein serine/threonine kinase activity"/>
    <property type="evidence" value="ECO:0007669"/>
    <property type="project" value="UniProtKB-EC"/>
</dbReference>
<evidence type="ECO:0000313" key="9">
    <source>
        <dbReference type="Proteomes" id="UP001589693"/>
    </source>
</evidence>
<evidence type="ECO:0000256" key="1">
    <source>
        <dbReference type="ARBA" id="ARBA00012513"/>
    </source>
</evidence>
<dbReference type="Gene3D" id="3.30.200.20">
    <property type="entry name" value="Phosphorylase Kinase, domain 1"/>
    <property type="match status" value="1"/>
</dbReference>
<dbReference type="Gene3D" id="1.10.510.10">
    <property type="entry name" value="Transferase(Phosphotransferase) domain 1"/>
    <property type="match status" value="1"/>
</dbReference>
<evidence type="ECO:0000256" key="3">
    <source>
        <dbReference type="ARBA" id="ARBA00022741"/>
    </source>
</evidence>